<evidence type="ECO:0000256" key="7">
    <source>
        <dbReference type="ARBA" id="ARBA00023054"/>
    </source>
</evidence>
<sequence length="360" mass="39864">LPVENSKHQQQQQQWSSGSIVHWCINERAQLCDTVANQIPRMEDPFFVVKDEVFKALNKTRGLYIRWRELNDAHSGGSTAEADWTTTELKNSLRSIEWDLEDLEDTISIVEKNPSKFKIDNRELSSRRYFIDATRDEVKSMKDRMSISRNRDQDITARQPLLDNVESSPQQLQSKNYINNNSIISNGGGVAVLNGNNGTAGGGLHSSSSSTLNCNLNNNSQVNNLNLAETGKHLISSAGAAMASRHSGAKYSKLENNLDDSPSHYVPSASGGTVLDSNSSRFVEDTLATQHRILVGQDEQLDIISDSIGTLKTVSRQIGIELDEQAVMLDEFGNELEQTDSKLDATMKKVAKVLHMSNGK</sequence>
<dbReference type="AlphaFoldDB" id="A0A8W7PYQ6"/>
<dbReference type="Gene3D" id="1.20.58.90">
    <property type="match status" value="1"/>
</dbReference>
<dbReference type="Pfam" id="PF09177">
    <property type="entry name" value="STX6_10_61_N"/>
    <property type="match status" value="1"/>
</dbReference>
<reference evidence="12" key="1">
    <citation type="submission" date="2022-08" db="UniProtKB">
        <authorList>
            <consortium name="EnsemblMetazoa"/>
        </authorList>
    </citation>
    <scope>IDENTIFICATION</scope>
</reference>
<feature type="coiled-coil region" evidence="10">
    <location>
        <begin position="86"/>
        <end position="113"/>
    </location>
</feature>
<evidence type="ECO:0000256" key="1">
    <source>
        <dbReference type="ARBA" id="ARBA00009063"/>
    </source>
</evidence>
<organism evidence="12">
    <name type="scientific">Anopheles coluzzii</name>
    <name type="common">African malaria mosquito</name>
    <dbReference type="NCBI Taxonomy" id="1518534"/>
    <lineage>
        <taxon>Eukaryota</taxon>
        <taxon>Metazoa</taxon>
        <taxon>Ecdysozoa</taxon>
        <taxon>Arthropoda</taxon>
        <taxon>Hexapoda</taxon>
        <taxon>Insecta</taxon>
        <taxon>Pterygota</taxon>
        <taxon>Neoptera</taxon>
        <taxon>Endopterygota</taxon>
        <taxon>Diptera</taxon>
        <taxon>Nematocera</taxon>
        <taxon>Culicoidea</taxon>
        <taxon>Culicidae</taxon>
        <taxon>Anophelinae</taxon>
        <taxon>Anopheles</taxon>
    </lineage>
</organism>
<dbReference type="CDD" id="cd21443">
    <property type="entry name" value="SNARE_NTD_STX6_STX10"/>
    <property type="match status" value="1"/>
</dbReference>
<keyword evidence="3" id="KW-0812">Transmembrane</keyword>
<evidence type="ECO:0000256" key="3">
    <source>
        <dbReference type="ARBA" id="ARBA00022692"/>
    </source>
</evidence>
<evidence type="ECO:0000313" key="12">
    <source>
        <dbReference type="EnsemblMetazoa" id="ACOM039977-PA.1"/>
    </source>
</evidence>
<accession>A0A8W7PYQ6</accession>
<evidence type="ECO:0000256" key="8">
    <source>
        <dbReference type="ARBA" id="ARBA00023136"/>
    </source>
</evidence>
<dbReference type="PROSITE" id="PS50192">
    <property type="entry name" value="T_SNARE"/>
    <property type="match status" value="1"/>
</dbReference>
<dbReference type="FunFam" id="1.20.5.110:FF:000006">
    <property type="entry name" value="Syntaxin 6"/>
    <property type="match status" value="1"/>
</dbReference>
<evidence type="ECO:0000256" key="5">
    <source>
        <dbReference type="ARBA" id="ARBA00022989"/>
    </source>
</evidence>
<keyword evidence="8" id="KW-0472">Membrane</keyword>
<feature type="domain" description="T-SNARE coiled-coil homology" evidence="11">
    <location>
        <begin position="291"/>
        <end position="353"/>
    </location>
</feature>
<comment type="similarity">
    <text evidence="1">Belongs to the syntaxin family.</text>
</comment>
<evidence type="ECO:0000259" key="11">
    <source>
        <dbReference type="PROSITE" id="PS50192"/>
    </source>
</evidence>
<dbReference type="InterPro" id="IPR010989">
    <property type="entry name" value="SNARE"/>
</dbReference>
<keyword evidence="4" id="KW-0653">Protein transport</keyword>
<dbReference type="GO" id="GO:0005794">
    <property type="term" value="C:Golgi apparatus"/>
    <property type="evidence" value="ECO:0007669"/>
    <property type="project" value="UniProtKB-SubCell"/>
</dbReference>
<dbReference type="SUPFAM" id="SSF47661">
    <property type="entry name" value="t-snare proteins"/>
    <property type="match status" value="1"/>
</dbReference>
<evidence type="ECO:0000256" key="9">
    <source>
        <dbReference type="ARBA" id="ARBA00037801"/>
    </source>
</evidence>
<dbReference type="InterPro" id="IPR000727">
    <property type="entry name" value="T_SNARE_dom"/>
</dbReference>
<evidence type="ECO:0000256" key="6">
    <source>
        <dbReference type="ARBA" id="ARBA00023034"/>
    </source>
</evidence>
<dbReference type="GO" id="GO:0015031">
    <property type="term" value="P:protein transport"/>
    <property type="evidence" value="ECO:0007669"/>
    <property type="project" value="UniProtKB-KW"/>
</dbReference>
<dbReference type="InterPro" id="IPR015260">
    <property type="entry name" value="Syntaxin-6/10/61_N"/>
</dbReference>
<dbReference type="SMART" id="SM00397">
    <property type="entry name" value="t_SNARE"/>
    <property type="match status" value="1"/>
</dbReference>
<keyword evidence="7 10" id="KW-0175">Coiled coil</keyword>
<evidence type="ECO:0000256" key="2">
    <source>
        <dbReference type="ARBA" id="ARBA00022448"/>
    </source>
</evidence>
<dbReference type="SUPFAM" id="SSF58038">
    <property type="entry name" value="SNARE fusion complex"/>
    <property type="match status" value="1"/>
</dbReference>
<dbReference type="GO" id="GO:0016020">
    <property type="term" value="C:membrane"/>
    <property type="evidence" value="ECO:0007669"/>
    <property type="project" value="InterPro"/>
</dbReference>
<name>A0A8W7PYQ6_ANOCL</name>
<keyword evidence="5" id="KW-1133">Transmembrane helix</keyword>
<dbReference type="GO" id="GO:0048193">
    <property type="term" value="P:Golgi vesicle transport"/>
    <property type="evidence" value="ECO:0007669"/>
    <property type="project" value="InterPro"/>
</dbReference>
<dbReference type="Gene3D" id="1.20.5.110">
    <property type="match status" value="1"/>
</dbReference>
<dbReference type="CDD" id="cd15851">
    <property type="entry name" value="SNARE_Syntaxin6"/>
    <property type="match status" value="1"/>
</dbReference>
<proteinExistence type="inferred from homology"/>
<evidence type="ECO:0000256" key="10">
    <source>
        <dbReference type="SAM" id="Coils"/>
    </source>
</evidence>
<dbReference type="Proteomes" id="UP000075882">
    <property type="component" value="Unassembled WGS sequence"/>
</dbReference>
<dbReference type="FunFam" id="1.20.58.90:FF:000004">
    <property type="entry name" value="Syntaxin 10"/>
    <property type="match status" value="1"/>
</dbReference>
<protein>
    <recommendedName>
        <fullName evidence="11">t-SNARE coiled-coil homology domain-containing protein</fullName>
    </recommendedName>
</protein>
<keyword evidence="2" id="KW-0813">Transport</keyword>
<keyword evidence="6" id="KW-0333">Golgi apparatus</keyword>
<comment type="subcellular location">
    <subcellularLocation>
        <location evidence="9">Golgi apparatus</location>
        <location evidence="9">trans-Golgi network membrane</location>
        <topology evidence="9">Single-pass type IV membrane protein</topology>
    </subcellularLocation>
</comment>
<dbReference type="EnsemblMetazoa" id="ACOM039977-RA">
    <property type="protein sequence ID" value="ACOM039977-PA.1"/>
    <property type="gene ID" value="ACOM039977"/>
</dbReference>
<dbReference type="VEuPathDB" id="VectorBase:ACON2_037190"/>
<evidence type="ECO:0000256" key="4">
    <source>
        <dbReference type="ARBA" id="ARBA00022927"/>
    </source>
</evidence>